<dbReference type="HOGENOM" id="CLU_2039449_0_0_1"/>
<name>A0A0C3DYK7_9AGAM</name>
<accession>A0A0C3DYK7</accession>
<protein>
    <submittedName>
        <fullName evidence="1">Uncharacterized protein</fullName>
    </submittedName>
</protein>
<gene>
    <name evidence="1" type="ORF">SCLCIDRAFT_916959</name>
</gene>
<sequence>MCAEIAHSYISIRTLLRVVERSLSLCMLWLDMWQRRRRQSIDRFNVEDLSRRVCMYHSLTLTISTPVARDPHPRLNNQSDRPIPLPHHPADIGYEGKVKKKSCPSAYLINSHTRLNCISSL</sequence>
<evidence type="ECO:0000313" key="1">
    <source>
        <dbReference type="EMBL" id="KIM60976.1"/>
    </source>
</evidence>
<reference evidence="2" key="2">
    <citation type="submission" date="2015-01" db="EMBL/GenBank/DDBJ databases">
        <title>Evolutionary Origins and Diversification of the Mycorrhizal Mutualists.</title>
        <authorList>
            <consortium name="DOE Joint Genome Institute"/>
            <consortium name="Mycorrhizal Genomics Consortium"/>
            <person name="Kohler A."/>
            <person name="Kuo A."/>
            <person name="Nagy L.G."/>
            <person name="Floudas D."/>
            <person name="Copeland A."/>
            <person name="Barry K.W."/>
            <person name="Cichocki N."/>
            <person name="Veneault-Fourrey C."/>
            <person name="LaButti K."/>
            <person name="Lindquist E.A."/>
            <person name="Lipzen A."/>
            <person name="Lundell T."/>
            <person name="Morin E."/>
            <person name="Murat C."/>
            <person name="Riley R."/>
            <person name="Ohm R."/>
            <person name="Sun H."/>
            <person name="Tunlid A."/>
            <person name="Henrissat B."/>
            <person name="Grigoriev I.V."/>
            <person name="Hibbett D.S."/>
            <person name="Martin F."/>
        </authorList>
    </citation>
    <scope>NUCLEOTIDE SEQUENCE [LARGE SCALE GENOMIC DNA]</scope>
    <source>
        <strain evidence="2">Foug A</strain>
    </source>
</reference>
<keyword evidence="2" id="KW-1185">Reference proteome</keyword>
<dbReference type="EMBL" id="KN822056">
    <property type="protein sequence ID" value="KIM60976.1"/>
    <property type="molecule type" value="Genomic_DNA"/>
</dbReference>
<evidence type="ECO:0000313" key="2">
    <source>
        <dbReference type="Proteomes" id="UP000053989"/>
    </source>
</evidence>
<dbReference type="InParanoid" id="A0A0C3DYK7"/>
<proteinExistence type="predicted"/>
<dbReference type="Proteomes" id="UP000053989">
    <property type="component" value="Unassembled WGS sequence"/>
</dbReference>
<reference evidence="1 2" key="1">
    <citation type="submission" date="2014-04" db="EMBL/GenBank/DDBJ databases">
        <authorList>
            <consortium name="DOE Joint Genome Institute"/>
            <person name="Kuo A."/>
            <person name="Kohler A."/>
            <person name="Nagy L.G."/>
            <person name="Floudas D."/>
            <person name="Copeland A."/>
            <person name="Barry K.W."/>
            <person name="Cichocki N."/>
            <person name="Veneault-Fourrey C."/>
            <person name="LaButti K."/>
            <person name="Lindquist E.A."/>
            <person name="Lipzen A."/>
            <person name="Lundell T."/>
            <person name="Morin E."/>
            <person name="Murat C."/>
            <person name="Sun H."/>
            <person name="Tunlid A."/>
            <person name="Henrissat B."/>
            <person name="Grigoriev I.V."/>
            <person name="Hibbett D.S."/>
            <person name="Martin F."/>
            <person name="Nordberg H.P."/>
            <person name="Cantor M.N."/>
            <person name="Hua S.X."/>
        </authorList>
    </citation>
    <scope>NUCLEOTIDE SEQUENCE [LARGE SCALE GENOMIC DNA]</scope>
    <source>
        <strain evidence="1 2">Foug A</strain>
    </source>
</reference>
<organism evidence="1 2">
    <name type="scientific">Scleroderma citrinum Foug A</name>
    <dbReference type="NCBI Taxonomy" id="1036808"/>
    <lineage>
        <taxon>Eukaryota</taxon>
        <taxon>Fungi</taxon>
        <taxon>Dikarya</taxon>
        <taxon>Basidiomycota</taxon>
        <taxon>Agaricomycotina</taxon>
        <taxon>Agaricomycetes</taxon>
        <taxon>Agaricomycetidae</taxon>
        <taxon>Boletales</taxon>
        <taxon>Sclerodermatineae</taxon>
        <taxon>Sclerodermataceae</taxon>
        <taxon>Scleroderma</taxon>
    </lineage>
</organism>
<dbReference type="AlphaFoldDB" id="A0A0C3DYK7"/>